<dbReference type="Gene3D" id="3.30.200.20">
    <property type="entry name" value="Phosphorylase Kinase, domain 1"/>
    <property type="match status" value="1"/>
</dbReference>
<dbReference type="PROSITE" id="PS00108">
    <property type="entry name" value="PROTEIN_KINASE_ST"/>
    <property type="match status" value="1"/>
</dbReference>
<evidence type="ECO:0000256" key="1">
    <source>
        <dbReference type="ARBA" id="ARBA00004167"/>
    </source>
</evidence>
<dbReference type="GO" id="GO:0005524">
    <property type="term" value="F:ATP binding"/>
    <property type="evidence" value="ECO:0007669"/>
    <property type="project" value="UniProtKB-UniRule"/>
</dbReference>
<keyword evidence="5 16" id="KW-0732">Signal</keyword>
<dbReference type="InterPro" id="IPR001245">
    <property type="entry name" value="Ser-Thr/Tyr_kinase_cat_dom"/>
</dbReference>
<dbReference type="PROSITE" id="PS50011">
    <property type="entry name" value="PROTEIN_KINASE_DOM"/>
    <property type="match status" value="1"/>
</dbReference>
<dbReference type="InterPro" id="IPR008271">
    <property type="entry name" value="Ser/Thr_kinase_AS"/>
</dbReference>
<comment type="subcellular location">
    <subcellularLocation>
        <location evidence="1">Membrane</location>
        <topology evidence="1">Single-pass membrane protein</topology>
    </subcellularLocation>
</comment>
<feature type="transmembrane region" description="Helical" evidence="15">
    <location>
        <begin position="258"/>
        <end position="281"/>
    </location>
</feature>
<dbReference type="SUPFAM" id="SSF56112">
    <property type="entry name" value="Protein kinase-like (PK-like)"/>
    <property type="match status" value="1"/>
</dbReference>
<reference evidence="19 20" key="1">
    <citation type="submission" date="2019-12" db="EMBL/GenBank/DDBJ databases">
        <authorList>
            <person name="Alioto T."/>
            <person name="Alioto T."/>
            <person name="Gomez Garrido J."/>
        </authorList>
    </citation>
    <scope>NUCLEOTIDE SEQUENCE [LARGE SCALE GENOMIC DNA]</scope>
</reference>
<evidence type="ECO:0000256" key="5">
    <source>
        <dbReference type="ARBA" id="ARBA00022729"/>
    </source>
</evidence>
<evidence type="ECO:0000313" key="20">
    <source>
        <dbReference type="Proteomes" id="UP000594638"/>
    </source>
</evidence>
<dbReference type="EMBL" id="CACTIH010007566">
    <property type="protein sequence ID" value="CAA3015711.1"/>
    <property type="molecule type" value="Genomic_DNA"/>
</dbReference>
<evidence type="ECO:0000256" key="6">
    <source>
        <dbReference type="ARBA" id="ARBA00022737"/>
    </source>
</evidence>
<accession>A0A8S0UC15</accession>
<dbReference type="Gene3D" id="3.30.430.20">
    <property type="entry name" value="Gnk2 domain, C-X8-C-X2-C motif"/>
    <property type="match status" value="2"/>
</dbReference>
<keyword evidence="20" id="KW-1185">Reference proteome</keyword>
<sequence>MKKSRAASSAFIITLVNLLLLPNASLGDPRAQVSNLTCGNQIARNNNIFIQNFVSTMENLSAQLSTSNFGVAESGSGVDTDHGLVQCYGDLSSSECILCFSQARSIMPRCYPFNSATLFLDGCFLRTETYSFFQEYTGPNDMAVCNNRTRKNSAFQASARQAVSQAVSEVLNNSGYGRAQVPVSGTSNESAYVLANCWRSLSDSSCRACIENASASILGCLPWSEGRALNTGCFMRYSDTNFLNPIPGNRSSRGKTEVIIAAAVSSTVILIIGAVIGVYILKHRTIQKKRKGWDDAKNLVKTLHDSSLNFKYSTLEKATDYFNEANKLGQGGFATVYKGVLQDGREIAVKRLFFNNKQRAANFYNEVNIISSIEHKNLVRLLGCSCSGPESLLVYDFLPNKSLDCFIFDSRKGKELNWDKRYEIIIGTAEGLVFLHENTKTKIVHRDIKASNILLDSRFRAQIADFGLARSFQDDKSHISTVIAGTLGYMAPEYVAHGQLTEKADVYGFGVLLLEIVTGRQNNNSKALEYSDSLLSIVWRHFQQGAVDELFDPNLMLHNHHNIDVKQEILRVVHVGLLCTQELPSLRPSMSKALQMLVKKEEHLPAPTNPPYVCLTKELNDTCEDQYLPLDYSDRASISTVTHSAFYPR</sequence>
<dbReference type="Gene3D" id="1.10.510.10">
    <property type="entry name" value="Transferase(Phosphotransferase) domain 1"/>
    <property type="match status" value="1"/>
</dbReference>
<dbReference type="FunFam" id="3.30.200.20:FF:001208">
    <property type="entry name" value="Putative DUF26-domain receptor-like protein kinase family protein"/>
    <property type="match status" value="1"/>
</dbReference>
<dbReference type="InterPro" id="IPR002902">
    <property type="entry name" value="GNK2"/>
</dbReference>
<organism evidence="19 20">
    <name type="scientific">Olea europaea subsp. europaea</name>
    <dbReference type="NCBI Taxonomy" id="158383"/>
    <lineage>
        <taxon>Eukaryota</taxon>
        <taxon>Viridiplantae</taxon>
        <taxon>Streptophyta</taxon>
        <taxon>Embryophyta</taxon>
        <taxon>Tracheophyta</taxon>
        <taxon>Spermatophyta</taxon>
        <taxon>Magnoliopsida</taxon>
        <taxon>eudicotyledons</taxon>
        <taxon>Gunneridae</taxon>
        <taxon>Pentapetalae</taxon>
        <taxon>asterids</taxon>
        <taxon>lamiids</taxon>
        <taxon>Lamiales</taxon>
        <taxon>Oleaceae</taxon>
        <taxon>Oleeae</taxon>
        <taxon>Olea</taxon>
    </lineage>
</organism>
<keyword evidence="12 19" id="KW-0675">Receptor</keyword>
<proteinExistence type="predicted"/>
<evidence type="ECO:0000256" key="15">
    <source>
        <dbReference type="SAM" id="Phobius"/>
    </source>
</evidence>
<keyword evidence="11 15" id="KW-0472">Membrane</keyword>
<dbReference type="SMART" id="SM00220">
    <property type="entry name" value="S_TKc"/>
    <property type="match status" value="1"/>
</dbReference>
<evidence type="ECO:0000256" key="4">
    <source>
        <dbReference type="ARBA" id="ARBA00022692"/>
    </source>
</evidence>
<feature type="domain" description="Protein kinase" evidence="17">
    <location>
        <begin position="322"/>
        <end position="604"/>
    </location>
</feature>
<dbReference type="CDD" id="cd14066">
    <property type="entry name" value="STKc_IRAK"/>
    <property type="match status" value="1"/>
</dbReference>
<evidence type="ECO:0000256" key="14">
    <source>
        <dbReference type="PROSITE-ProRule" id="PRU10141"/>
    </source>
</evidence>
<keyword evidence="2" id="KW-0723">Serine/threonine-protein kinase</keyword>
<dbReference type="FunFam" id="1.10.510.10:FF:000336">
    <property type="entry name" value="Cysteine-rich receptor-like protein kinase 2"/>
    <property type="match status" value="1"/>
</dbReference>
<dbReference type="PROSITE" id="PS00107">
    <property type="entry name" value="PROTEIN_KINASE_ATP"/>
    <property type="match status" value="1"/>
</dbReference>
<feature type="signal peptide" evidence="16">
    <location>
        <begin position="1"/>
        <end position="27"/>
    </location>
</feature>
<feature type="binding site" evidence="14">
    <location>
        <position position="350"/>
    </location>
    <ligand>
        <name>ATP</name>
        <dbReference type="ChEBI" id="CHEBI:30616"/>
    </ligand>
</feature>
<keyword evidence="4 15" id="KW-0812">Transmembrane</keyword>
<dbReference type="Proteomes" id="UP000594638">
    <property type="component" value="Unassembled WGS sequence"/>
</dbReference>
<dbReference type="Pfam" id="PF07714">
    <property type="entry name" value="PK_Tyr_Ser-Thr"/>
    <property type="match status" value="1"/>
</dbReference>
<dbReference type="Gramene" id="OE9A047743T2">
    <property type="protein sequence ID" value="OE9A047743C2"/>
    <property type="gene ID" value="OE9A047743"/>
</dbReference>
<evidence type="ECO:0000256" key="13">
    <source>
        <dbReference type="ARBA" id="ARBA00023180"/>
    </source>
</evidence>
<evidence type="ECO:0000256" key="9">
    <source>
        <dbReference type="ARBA" id="ARBA00022840"/>
    </source>
</evidence>
<comment type="caution">
    <text evidence="19">The sequence shown here is derived from an EMBL/GenBank/DDBJ whole genome shotgun (WGS) entry which is preliminary data.</text>
</comment>
<evidence type="ECO:0000256" key="11">
    <source>
        <dbReference type="ARBA" id="ARBA00023136"/>
    </source>
</evidence>
<dbReference type="PROSITE" id="PS51473">
    <property type="entry name" value="GNK2"/>
    <property type="match status" value="2"/>
</dbReference>
<dbReference type="CDD" id="cd23509">
    <property type="entry name" value="Gnk2-like"/>
    <property type="match status" value="2"/>
</dbReference>
<dbReference type="GO" id="GO:0004674">
    <property type="term" value="F:protein serine/threonine kinase activity"/>
    <property type="evidence" value="ECO:0007669"/>
    <property type="project" value="UniProtKB-KW"/>
</dbReference>
<protein>
    <submittedName>
        <fullName evidence="19">Cysteine-rich receptor kinase 2</fullName>
    </submittedName>
</protein>
<keyword evidence="3" id="KW-0808">Transferase</keyword>
<dbReference type="GO" id="GO:0016020">
    <property type="term" value="C:membrane"/>
    <property type="evidence" value="ECO:0007669"/>
    <property type="project" value="UniProtKB-SubCell"/>
</dbReference>
<keyword evidence="10 15" id="KW-1133">Transmembrane helix</keyword>
<dbReference type="InterPro" id="IPR052059">
    <property type="entry name" value="CR_Ser/Thr_kinase"/>
</dbReference>
<dbReference type="PANTHER" id="PTHR47973">
    <property type="entry name" value="CYSTEINE-RICH RECEPTOR-LIKE PROTEIN KINASE 3"/>
    <property type="match status" value="1"/>
</dbReference>
<keyword evidence="9 14" id="KW-0067">ATP-binding</keyword>
<keyword evidence="6" id="KW-0677">Repeat</keyword>
<keyword evidence="8 19" id="KW-0418">Kinase</keyword>
<evidence type="ECO:0000313" key="19">
    <source>
        <dbReference type="EMBL" id="CAA3015711.1"/>
    </source>
</evidence>
<feature type="domain" description="Gnk2-homologous" evidence="18">
    <location>
        <begin position="137"/>
        <end position="242"/>
    </location>
</feature>
<evidence type="ECO:0000256" key="3">
    <source>
        <dbReference type="ARBA" id="ARBA00022679"/>
    </source>
</evidence>
<dbReference type="Pfam" id="PF01657">
    <property type="entry name" value="Stress-antifung"/>
    <property type="match status" value="2"/>
</dbReference>
<evidence type="ECO:0000259" key="18">
    <source>
        <dbReference type="PROSITE" id="PS51473"/>
    </source>
</evidence>
<dbReference type="InterPro" id="IPR000719">
    <property type="entry name" value="Prot_kinase_dom"/>
</dbReference>
<feature type="chain" id="PRO_5035786673" evidence="16">
    <location>
        <begin position="28"/>
        <end position="649"/>
    </location>
</feature>
<gene>
    <name evidence="19" type="ORF">OLEA9_A047743</name>
</gene>
<name>A0A8S0UC15_OLEEU</name>
<evidence type="ECO:0000259" key="17">
    <source>
        <dbReference type="PROSITE" id="PS50011"/>
    </source>
</evidence>
<evidence type="ECO:0000256" key="16">
    <source>
        <dbReference type="SAM" id="SignalP"/>
    </source>
</evidence>
<dbReference type="FunFam" id="3.30.430.20:FF:000015">
    <property type="entry name" value="Cysteine-rich receptor-like protein kinase 3"/>
    <property type="match status" value="1"/>
</dbReference>
<dbReference type="InterPro" id="IPR038408">
    <property type="entry name" value="GNK2_sf"/>
</dbReference>
<dbReference type="AlphaFoldDB" id="A0A8S0UC15"/>
<keyword evidence="13" id="KW-0325">Glycoprotein</keyword>
<evidence type="ECO:0000256" key="7">
    <source>
        <dbReference type="ARBA" id="ARBA00022741"/>
    </source>
</evidence>
<evidence type="ECO:0000256" key="10">
    <source>
        <dbReference type="ARBA" id="ARBA00022989"/>
    </source>
</evidence>
<dbReference type="InterPro" id="IPR017441">
    <property type="entry name" value="Protein_kinase_ATP_BS"/>
</dbReference>
<evidence type="ECO:0000256" key="2">
    <source>
        <dbReference type="ARBA" id="ARBA00022527"/>
    </source>
</evidence>
<dbReference type="OrthoDB" id="887929at2759"/>
<evidence type="ECO:0000256" key="8">
    <source>
        <dbReference type="ARBA" id="ARBA00022777"/>
    </source>
</evidence>
<dbReference type="InterPro" id="IPR011009">
    <property type="entry name" value="Kinase-like_dom_sf"/>
</dbReference>
<feature type="domain" description="Gnk2-homologous" evidence="18">
    <location>
        <begin position="31"/>
        <end position="132"/>
    </location>
</feature>
<evidence type="ECO:0000256" key="12">
    <source>
        <dbReference type="ARBA" id="ARBA00023170"/>
    </source>
</evidence>
<keyword evidence="7 14" id="KW-0547">Nucleotide-binding</keyword>